<proteinExistence type="inferred from homology"/>
<evidence type="ECO:0000313" key="10">
    <source>
        <dbReference type="Proteomes" id="UP000178197"/>
    </source>
</evidence>
<dbReference type="Pfam" id="PF09335">
    <property type="entry name" value="VTT_dom"/>
    <property type="match status" value="1"/>
</dbReference>
<dbReference type="InterPro" id="IPR032818">
    <property type="entry name" value="DedA-like"/>
</dbReference>
<accession>A0A1F8FDB6</accession>
<dbReference type="PANTHER" id="PTHR30353:SF0">
    <property type="entry name" value="TRANSMEMBRANE PROTEIN"/>
    <property type="match status" value="1"/>
</dbReference>
<organism evidence="9 10">
    <name type="scientific">Candidatus Yanofskybacteria bacterium RIFCSPHIGHO2_02_FULL_43_15c</name>
    <dbReference type="NCBI Taxonomy" id="1802679"/>
    <lineage>
        <taxon>Bacteria</taxon>
        <taxon>Candidatus Yanofskyibacteriota</taxon>
    </lineage>
</organism>
<evidence type="ECO:0000256" key="1">
    <source>
        <dbReference type="ARBA" id="ARBA00004651"/>
    </source>
</evidence>
<evidence type="ECO:0000256" key="2">
    <source>
        <dbReference type="ARBA" id="ARBA00010792"/>
    </source>
</evidence>
<keyword evidence="4 7" id="KW-0812">Transmembrane</keyword>
<dbReference type="InterPro" id="IPR032816">
    <property type="entry name" value="VTT_dom"/>
</dbReference>
<reference evidence="9 10" key="1">
    <citation type="journal article" date="2016" name="Nat. Commun.">
        <title>Thousands of microbial genomes shed light on interconnected biogeochemical processes in an aquifer system.</title>
        <authorList>
            <person name="Anantharaman K."/>
            <person name="Brown C.T."/>
            <person name="Hug L.A."/>
            <person name="Sharon I."/>
            <person name="Castelle C.J."/>
            <person name="Probst A.J."/>
            <person name="Thomas B.C."/>
            <person name="Singh A."/>
            <person name="Wilkins M.J."/>
            <person name="Karaoz U."/>
            <person name="Brodie E.L."/>
            <person name="Williams K.H."/>
            <person name="Hubbard S.S."/>
            <person name="Banfield J.F."/>
        </authorList>
    </citation>
    <scope>NUCLEOTIDE SEQUENCE [LARGE SCALE GENOMIC DNA]</scope>
</reference>
<feature type="transmembrane region" description="Helical" evidence="7">
    <location>
        <begin position="52"/>
        <end position="74"/>
    </location>
</feature>
<feature type="transmembrane region" description="Helical" evidence="7">
    <location>
        <begin position="12"/>
        <end position="32"/>
    </location>
</feature>
<keyword evidence="5 7" id="KW-1133">Transmembrane helix</keyword>
<keyword evidence="6 7" id="KW-0472">Membrane</keyword>
<dbReference type="AlphaFoldDB" id="A0A1F8FDB6"/>
<evidence type="ECO:0000313" key="9">
    <source>
        <dbReference type="EMBL" id="OGN11181.1"/>
    </source>
</evidence>
<feature type="domain" description="VTT" evidence="8">
    <location>
        <begin position="32"/>
        <end position="157"/>
    </location>
</feature>
<dbReference type="GO" id="GO:0005886">
    <property type="term" value="C:plasma membrane"/>
    <property type="evidence" value="ECO:0007669"/>
    <property type="project" value="UniProtKB-SubCell"/>
</dbReference>
<feature type="transmembrane region" description="Helical" evidence="7">
    <location>
        <begin position="169"/>
        <end position="190"/>
    </location>
</feature>
<comment type="similarity">
    <text evidence="2 7">Belongs to the DedA family.</text>
</comment>
<name>A0A1F8FDB6_9BACT</name>
<protein>
    <recommendedName>
        <fullName evidence="8">VTT domain-containing protein</fullName>
    </recommendedName>
</protein>
<evidence type="ECO:0000256" key="3">
    <source>
        <dbReference type="ARBA" id="ARBA00022475"/>
    </source>
</evidence>
<evidence type="ECO:0000256" key="4">
    <source>
        <dbReference type="ARBA" id="ARBA00022692"/>
    </source>
</evidence>
<dbReference type="PANTHER" id="PTHR30353">
    <property type="entry name" value="INNER MEMBRANE PROTEIN DEDA-RELATED"/>
    <property type="match status" value="1"/>
</dbReference>
<gene>
    <name evidence="9" type="ORF">A3C71_00290</name>
</gene>
<feature type="transmembrane region" description="Helical" evidence="7">
    <location>
        <begin position="140"/>
        <end position="163"/>
    </location>
</feature>
<sequence>MFNLVSLIKTAGYFGLFGIVFAESGLLLGFFLPGDSLLFTAGFLASQGFLNIWILIPLVFISAVLGDNVGYAFGHKVGPLIFTKEDSILFHKDHLERAKVFYEKHGPKTLVLARFMPGIRTFVPILAGIGKMNYPTFMTYNLVGGLLWGIGMPLLGYFLGSVIPDIDRYLIPIIMAIIVLSLLPSLYHILKAKEERQRIWGLVKKKFWTIFYI</sequence>
<evidence type="ECO:0000259" key="8">
    <source>
        <dbReference type="Pfam" id="PF09335"/>
    </source>
</evidence>
<comment type="caution">
    <text evidence="9">The sequence shown here is derived from an EMBL/GenBank/DDBJ whole genome shotgun (WGS) entry which is preliminary data.</text>
</comment>
<evidence type="ECO:0000256" key="6">
    <source>
        <dbReference type="ARBA" id="ARBA00023136"/>
    </source>
</evidence>
<keyword evidence="3 7" id="KW-1003">Cell membrane</keyword>
<dbReference type="EMBL" id="MGJT01000034">
    <property type="protein sequence ID" value="OGN11181.1"/>
    <property type="molecule type" value="Genomic_DNA"/>
</dbReference>
<dbReference type="Proteomes" id="UP000178197">
    <property type="component" value="Unassembled WGS sequence"/>
</dbReference>
<evidence type="ECO:0000256" key="5">
    <source>
        <dbReference type="ARBA" id="ARBA00022989"/>
    </source>
</evidence>
<comment type="subcellular location">
    <subcellularLocation>
        <location evidence="1 7">Cell membrane</location>
        <topology evidence="1 7">Multi-pass membrane protein</topology>
    </subcellularLocation>
</comment>
<evidence type="ECO:0000256" key="7">
    <source>
        <dbReference type="RuleBase" id="RU367016"/>
    </source>
</evidence>